<dbReference type="AlphaFoldDB" id="A0A0N4ZJ56"/>
<dbReference type="InterPro" id="IPR005331">
    <property type="entry name" value="Sulfotransferase"/>
</dbReference>
<dbReference type="GO" id="GO:0016020">
    <property type="term" value="C:membrane"/>
    <property type="evidence" value="ECO:0007669"/>
    <property type="project" value="InterPro"/>
</dbReference>
<dbReference type="GO" id="GO:1902884">
    <property type="term" value="P:positive regulation of response to oxidative stress"/>
    <property type="evidence" value="ECO:0007669"/>
    <property type="project" value="InterPro"/>
</dbReference>
<feature type="chain" id="PRO_5005891792" evidence="1">
    <location>
        <begin position="20"/>
        <end position="331"/>
    </location>
</feature>
<dbReference type="Proteomes" id="UP000038045">
    <property type="component" value="Unplaced"/>
</dbReference>
<organism evidence="2 3">
    <name type="scientific">Parastrongyloides trichosuri</name>
    <name type="common">Possum-specific nematode worm</name>
    <dbReference type="NCBI Taxonomy" id="131310"/>
    <lineage>
        <taxon>Eukaryota</taxon>
        <taxon>Metazoa</taxon>
        <taxon>Ecdysozoa</taxon>
        <taxon>Nematoda</taxon>
        <taxon>Chromadorea</taxon>
        <taxon>Rhabditida</taxon>
        <taxon>Tylenchina</taxon>
        <taxon>Panagrolaimomorpha</taxon>
        <taxon>Strongyloidoidea</taxon>
        <taxon>Strongyloididae</taxon>
        <taxon>Parastrongyloides</taxon>
    </lineage>
</organism>
<dbReference type="WBParaSite" id="PTRK_0000796400.1">
    <property type="protein sequence ID" value="PTRK_0000796400.1"/>
    <property type="gene ID" value="PTRK_0000796400"/>
</dbReference>
<evidence type="ECO:0000313" key="2">
    <source>
        <dbReference type="Proteomes" id="UP000038045"/>
    </source>
</evidence>
<dbReference type="GO" id="GO:0050650">
    <property type="term" value="P:chondroitin sulfate proteoglycan biosynthetic process"/>
    <property type="evidence" value="ECO:0007669"/>
    <property type="project" value="InterPro"/>
</dbReference>
<dbReference type="InterPro" id="IPR007669">
    <property type="entry name" value="Chst-1-like"/>
</dbReference>
<dbReference type="Pfam" id="PF03567">
    <property type="entry name" value="Sulfotransfer_2"/>
    <property type="match status" value="1"/>
</dbReference>
<keyword evidence="1" id="KW-0732">Signal</keyword>
<feature type="signal peptide" evidence="1">
    <location>
        <begin position="1"/>
        <end position="19"/>
    </location>
</feature>
<dbReference type="PANTHER" id="PTHR22900">
    <property type="entry name" value="PROTEIN CBG14245-RELATED"/>
    <property type="match status" value="1"/>
</dbReference>
<sequence>MKFLYTTINLYLLVGFVLSGDYTNKTIDSELKALHKDVQSLGVTQSPNTFKCSNRKDNRRCAGFVKLSRQEFYVLPKNKISTCVIQKNFSSMMIAIMCYLFNENVFYKKNDHLADNQWDNLECRRRNFVRSNKDIINKYNYGNMNKYLKEWSSILIVRDPVDRFISGYMHHCSKEFGSFKFTKKCFNCKGNFNCFIKRLYKAVTSNPKIVDAYDSHIKQHFFPQTWRCEYFQYKHFYKILKYDSSNLPSFYESLIKIFTKKKVATHKIDYINKEIHTVKSYHATSGKKATIKFKENLYKNEKVLTLLKRIYYPDFKEFGFPFPEVQIDKNS</sequence>
<dbReference type="GO" id="GO:0047756">
    <property type="term" value="F:chondroitin 4-sulfotransferase activity"/>
    <property type="evidence" value="ECO:0007669"/>
    <property type="project" value="InterPro"/>
</dbReference>
<name>A0A0N4ZJ56_PARTI</name>
<protein>
    <submittedName>
        <fullName evidence="3">Sulfotransfer_1 domain-containing protein</fullName>
    </submittedName>
</protein>
<proteinExistence type="predicted"/>
<reference evidence="3" key="1">
    <citation type="submission" date="2017-02" db="UniProtKB">
        <authorList>
            <consortium name="WormBaseParasite"/>
        </authorList>
    </citation>
    <scope>IDENTIFICATION</scope>
</reference>
<evidence type="ECO:0000313" key="3">
    <source>
        <dbReference type="WBParaSite" id="PTRK_0000796400.1"/>
    </source>
</evidence>
<accession>A0A0N4ZJ56</accession>
<dbReference type="PANTHER" id="PTHR22900:SF10">
    <property type="entry name" value="CARBOHYDRATE SULFOTRANSFERASE"/>
    <property type="match status" value="1"/>
</dbReference>
<evidence type="ECO:0000256" key="1">
    <source>
        <dbReference type="SAM" id="SignalP"/>
    </source>
</evidence>
<keyword evidence="2" id="KW-1185">Reference proteome</keyword>